<evidence type="ECO:0000256" key="3">
    <source>
        <dbReference type="ARBA" id="ARBA00022490"/>
    </source>
</evidence>
<dbReference type="Pfam" id="PF06058">
    <property type="entry name" value="DCP1"/>
    <property type="match status" value="1"/>
</dbReference>
<evidence type="ECO:0000313" key="7">
    <source>
        <dbReference type="Proteomes" id="UP000812966"/>
    </source>
</evidence>
<evidence type="ECO:0000256" key="1">
    <source>
        <dbReference type="ARBA" id="ARBA00004496"/>
    </source>
</evidence>
<feature type="compositionally biased region" description="Polar residues" evidence="5">
    <location>
        <begin position="203"/>
        <end position="215"/>
    </location>
</feature>
<evidence type="ECO:0000256" key="5">
    <source>
        <dbReference type="SAM" id="MobiDB-lite"/>
    </source>
</evidence>
<dbReference type="PANTHER" id="PTHR16290:SF0">
    <property type="entry name" value="DECAPPING PROTEIN 1, ISOFORM A"/>
    <property type="match status" value="1"/>
</dbReference>
<comment type="caution">
    <text evidence="6">The sequence shown here is derived from an EMBL/GenBank/DDBJ whole genome shotgun (WGS) entry which is preliminary data.</text>
</comment>
<dbReference type="SUPFAM" id="SSF50729">
    <property type="entry name" value="PH domain-like"/>
    <property type="match status" value="1"/>
</dbReference>
<dbReference type="Gene3D" id="2.30.29.30">
    <property type="entry name" value="Pleckstrin-homology domain (PH domain)/Phosphotyrosine-binding domain (PTB)"/>
    <property type="match status" value="1"/>
</dbReference>
<comment type="similarity">
    <text evidence="2">Belongs to the DCP1 family.</text>
</comment>
<dbReference type="GO" id="GO:0000932">
    <property type="term" value="C:P-body"/>
    <property type="evidence" value="ECO:0007669"/>
    <property type="project" value="TreeGrafter"/>
</dbReference>
<feature type="region of interest" description="Disordered" evidence="5">
    <location>
        <begin position="170"/>
        <end position="273"/>
    </location>
</feature>
<keyword evidence="7" id="KW-1185">Reference proteome</keyword>
<dbReference type="GO" id="GO:0003729">
    <property type="term" value="F:mRNA binding"/>
    <property type="evidence" value="ECO:0007669"/>
    <property type="project" value="TreeGrafter"/>
</dbReference>
<sequence length="342" mass="36869">MAATTTESARQAINLRTLQRCDPTIRTILDSASYVVLYKYLGGKWTKEGIEGSLFVYERTTVPQHGLLVLNRNGMNNFIRHLTPGTELDIQGQIVHVSGGDEKHDGIYGLWFAGGEPEAQRLIDVMNQSINRASNDGGSGATDPTTASTNQVPTQPTMMDLLARLTVAPSTPPIQSRSPALASSQSAQQFQTQASPRPEPSRLTASVSDPSTSLKQLLGVMSPVQTSATPVRTGTPPRRAPPDSPSVSRPRAKKGDSGYIPSSERNVEPSDEGFDKGAARVAILGALKGGQAEARGIQSESIEPSKEGQRDFVRGLLNCIHTDKEFVEELYKDYLRNKGGGR</sequence>
<dbReference type="AlphaFoldDB" id="A0A8K0NNI0"/>
<keyword evidence="3" id="KW-0963">Cytoplasm</keyword>
<evidence type="ECO:0000256" key="4">
    <source>
        <dbReference type="ARBA" id="ARBA00022664"/>
    </source>
</evidence>
<dbReference type="InterPro" id="IPR011993">
    <property type="entry name" value="PH-like_dom_sf"/>
</dbReference>
<accession>A0A8K0NNI0</accession>
<protein>
    <submittedName>
        <fullName evidence="6">Uncharacterized protein</fullName>
    </submittedName>
</protein>
<comment type="subcellular location">
    <subcellularLocation>
        <location evidence="1">Cytoplasm</location>
    </subcellularLocation>
</comment>
<feature type="region of interest" description="Disordered" evidence="5">
    <location>
        <begin position="131"/>
        <end position="153"/>
    </location>
</feature>
<dbReference type="CDD" id="cd09804">
    <property type="entry name" value="Dcp1"/>
    <property type="match status" value="1"/>
</dbReference>
<reference evidence="6" key="1">
    <citation type="submission" date="2020-04" db="EMBL/GenBank/DDBJ databases">
        <title>Analysis of mating type loci in Filobasidium floriforme.</title>
        <authorList>
            <person name="Nowrousian M."/>
        </authorList>
    </citation>
    <scope>NUCLEOTIDE SEQUENCE</scope>
    <source>
        <strain evidence="6">CBS 6242</strain>
    </source>
</reference>
<dbReference type="GO" id="GO:0000290">
    <property type="term" value="P:deadenylation-dependent decapping of nuclear-transcribed mRNA"/>
    <property type="evidence" value="ECO:0007669"/>
    <property type="project" value="InterPro"/>
</dbReference>
<gene>
    <name evidence="6" type="ORF">FFLO_03095</name>
</gene>
<organism evidence="6 7">
    <name type="scientific">Filobasidium floriforme</name>
    <dbReference type="NCBI Taxonomy" id="5210"/>
    <lineage>
        <taxon>Eukaryota</taxon>
        <taxon>Fungi</taxon>
        <taxon>Dikarya</taxon>
        <taxon>Basidiomycota</taxon>
        <taxon>Agaricomycotina</taxon>
        <taxon>Tremellomycetes</taxon>
        <taxon>Filobasidiales</taxon>
        <taxon>Filobasidiaceae</taxon>
        <taxon>Filobasidium</taxon>
    </lineage>
</organism>
<dbReference type="PANTHER" id="PTHR16290">
    <property type="entry name" value="TRANSCRIPTION FACTOR SMIF DECAPPING ENZYME DCP1"/>
    <property type="match status" value="1"/>
</dbReference>
<dbReference type="GO" id="GO:0008047">
    <property type="term" value="F:enzyme activator activity"/>
    <property type="evidence" value="ECO:0007669"/>
    <property type="project" value="InterPro"/>
</dbReference>
<dbReference type="Proteomes" id="UP000812966">
    <property type="component" value="Unassembled WGS sequence"/>
</dbReference>
<dbReference type="EMBL" id="JABELV010000055">
    <property type="protein sequence ID" value="KAG7548982.1"/>
    <property type="molecule type" value="Genomic_DNA"/>
</dbReference>
<dbReference type="GO" id="GO:0031087">
    <property type="term" value="P:deadenylation-independent decapping of nuclear-transcribed mRNA"/>
    <property type="evidence" value="ECO:0007669"/>
    <property type="project" value="TreeGrafter"/>
</dbReference>
<keyword evidence="4" id="KW-0507">mRNA processing</keyword>
<proteinExistence type="inferred from homology"/>
<dbReference type="GO" id="GO:0006397">
    <property type="term" value="P:mRNA processing"/>
    <property type="evidence" value="ECO:0007669"/>
    <property type="project" value="UniProtKB-KW"/>
</dbReference>
<name>A0A8K0NNI0_9TREE</name>
<feature type="compositionally biased region" description="Polar residues" evidence="5">
    <location>
        <begin position="223"/>
        <end position="232"/>
    </location>
</feature>
<feature type="compositionally biased region" description="Low complexity" evidence="5">
    <location>
        <begin position="175"/>
        <end position="195"/>
    </location>
</feature>
<dbReference type="InterPro" id="IPR010334">
    <property type="entry name" value="Dcp1"/>
</dbReference>
<evidence type="ECO:0000313" key="6">
    <source>
        <dbReference type="EMBL" id="KAG7548982.1"/>
    </source>
</evidence>
<dbReference type="OrthoDB" id="440673at2759"/>
<evidence type="ECO:0000256" key="2">
    <source>
        <dbReference type="ARBA" id="ARBA00008778"/>
    </source>
</evidence>